<dbReference type="InterPro" id="IPR049512">
    <property type="entry name" value="DJR-like_dom"/>
</dbReference>
<organism evidence="2 3">
    <name type="scientific">Trachymyrmex cornetzi</name>
    <dbReference type="NCBI Taxonomy" id="471704"/>
    <lineage>
        <taxon>Eukaryota</taxon>
        <taxon>Metazoa</taxon>
        <taxon>Ecdysozoa</taxon>
        <taxon>Arthropoda</taxon>
        <taxon>Hexapoda</taxon>
        <taxon>Insecta</taxon>
        <taxon>Pterygota</taxon>
        <taxon>Neoptera</taxon>
        <taxon>Endopterygota</taxon>
        <taxon>Hymenoptera</taxon>
        <taxon>Apocrita</taxon>
        <taxon>Aculeata</taxon>
        <taxon>Formicoidea</taxon>
        <taxon>Formicidae</taxon>
        <taxon>Myrmicinae</taxon>
        <taxon>Trachymyrmex</taxon>
    </lineage>
</organism>
<dbReference type="EMBL" id="KQ980036">
    <property type="protein sequence ID" value="KYN18141.1"/>
    <property type="molecule type" value="Genomic_DNA"/>
</dbReference>
<evidence type="ECO:0000313" key="3">
    <source>
        <dbReference type="Proteomes" id="UP000078492"/>
    </source>
</evidence>
<feature type="domain" description="Double jelly roll-like" evidence="1">
    <location>
        <begin position="60"/>
        <end position="252"/>
    </location>
</feature>
<accession>A0A151J5D5</accession>
<gene>
    <name evidence="2" type="ORF">ALC57_09542</name>
</gene>
<evidence type="ECO:0000259" key="1">
    <source>
        <dbReference type="Pfam" id="PF21738"/>
    </source>
</evidence>
<dbReference type="Pfam" id="PF21738">
    <property type="entry name" value="DJR-like_dom"/>
    <property type="match status" value="1"/>
</dbReference>
<evidence type="ECO:0000313" key="2">
    <source>
        <dbReference type="EMBL" id="KYN18141.1"/>
    </source>
</evidence>
<proteinExistence type="predicted"/>
<name>A0A151J5D5_9HYME</name>
<dbReference type="Proteomes" id="UP000078492">
    <property type="component" value="Unassembled WGS sequence"/>
</dbReference>
<dbReference type="PANTHER" id="PTHR36159">
    <property type="entry name" value="PROTEIN CBG23766"/>
    <property type="match status" value="1"/>
</dbReference>
<sequence length="318" mass="37825">MVDILNIRDEPIFDDRIVKFEFHTYNSSVNTMFGNSDEIRIPVKQQDLYTLSCESVLYIERRLTVMLNEVNKLSMLRTLESGRYLSMSFRPWDLYEYPLLQNTTKHLWAIKTANQLEKPRYVLFAQQAAKKTVMEATYFDHCKLTNMKLYLNSEFYPYDDLNLNFDKYKTAVVYDMYVHFCTSYYQIPREYRETLLNTKNFIHGYTHVIIDCSRQNKSIKSGTLDVRLEFEFKQNVLANTTAYCLIIHDHVIEKKETDMKIDSARVCSLHFNEDCFEWVKTQPRSKNTPVKEILKLKKESVPSKMLFLEKKKETNVTE</sequence>
<dbReference type="PANTHER" id="PTHR36159:SF1">
    <property type="entry name" value="RETROVIRUS-RELATED POL POLYPROTEIN FROM TRANSPOSON 412-LIKE PROTEIN"/>
    <property type="match status" value="1"/>
</dbReference>
<dbReference type="AlphaFoldDB" id="A0A151J5D5"/>
<keyword evidence="3" id="KW-1185">Reference proteome</keyword>
<dbReference type="STRING" id="471704.A0A151J5D5"/>
<reference evidence="2 3" key="1">
    <citation type="submission" date="2015-09" db="EMBL/GenBank/DDBJ databases">
        <title>Trachymyrmex cornetzi WGS genome.</title>
        <authorList>
            <person name="Nygaard S."/>
            <person name="Hu H."/>
            <person name="Boomsma J."/>
            <person name="Zhang G."/>
        </authorList>
    </citation>
    <scope>NUCLEOTIDE SEQUENCE [LARGE SCALE GENOMIC DNA]</scope>
    <source>
        <strain evidence="2">Tcor2-1</strain>
        <tissue evidence="2">Whole body</tissue>
    </source>
</reference>
<protein>
    <recommendedName>
        <fullName evidence="1">Double jelly roll-like domain-containing protein</fullName>
    </recommendedName>
</protein>